<feature type="binding site" evidence="13">
    <location>
        <position position="115"/>
    </location>
    <ligand>
        <name>[4Fe-4S] cluster</name>
        <dbReference type="ChEBI" id="CHEBI:49883"/>
    </ligand>
</feature>
<evidence type="ECO:0000256" key="6">
    <source>
        <dbReference type="ARBA" id="ARBA00022723"/>
    </source>
</evidence>
<keyword evidence="3 13" id="KW-0820">tRNA-binding</keyword>
<keyword evidence="16" id="KW-1185">Reference proteome</keyword>
<evidence type="ECO:0000256" key="1">
    <source>
        <dbReference type="ARBA" id="ARBA00022485"/>
    </source>
</evidence>
<keyword evidence="4 13" id="KW-0808">Transferase</keyword>
<comment type="function">
    <text evidence="13">Catalyzes the ATP-dependent 2-thiolation of cytidine in position 32 of tRNA, to form 2-thiocytidine (s(2)C32). The sulfur atoms are provided by the cysteine/cysteine desulfurase (IscS) system.</text>
</comment>
<name>A0A380N1A7_9GAMM</name>
<evidence type="ECO:0000259" key="14">
    <source>
        <dbReference type="Pfam" id="PF01171"/>
    </source>
</evidence>
<keyword evidence="10 13" id="KW-0694">RNA-binding</keyword>
<comment type="subcellular location">
    <subcellularLocation>
        <location evidence="13">Cytoplasm</location>
    </subcellularLocation>
</comment>
<evidence type="ECO:0000256" key="12">
    <source>
        <dbReference type="ARBA" id="ARBA00023014"/>
    </source>
</evidence>
<dbReference type="PIRSF" id="PIRSF004976">
    <property type="entry name" value="ATPase_YdaO"/>
    <property type="match status" value="1"/>
</dbReference>
<evidence type="ECO:0000256" key="9">
    <source>
        <dbReference type="ARBA" id="ARBA00022842"/>
    </source>
</evidence>
<evidence type="ECO:0000256" key="7">
    <source>
        <dbReference type="ARBA" id="ARBA00022741"/>
    </source>
</evidence>
<dbReference type="InterPro" id="IPR011063">
    <property type="entry name" value="TilS/TtcA_N"/>
</dbReference>
<proteinExistence type="inferred from homology"/>
<dbReference type="InterPro" id="IPR012089">
    <property type="entry name" value="tRNA_Cyd_32_2_STrfase"/>
</dbReference>
<comment type="pathway">
    <text evidence="13">tRNA modification.</text>
</comment>
<comment type="similarity">
    <text evidence="13">Belongs to the TtcA family.</text>
</comment>
<dbReference type="GO" id="GO:0000049">
    <property type="term" value="F:tRNA binding"/>
    <property type="evidence" value="ECO:0007669"/>
    <property type="project" value="UniProtKB-KW"/>
</dbReference>
<evidence type="ECO:0000256" key="4">
    <source>
        <dbReference type="ARBA" id="ARBA00022679"/>
    </source>
</evidence>
<keyword evidence="2 13" id="KW-0963">Cytoplasm</keyword>
<comment type="cofactor">
    <cofactor evidence="13">
        <name>[4Fe-4S] cluster</name>
        <dbReference type="ChEBI" id="CHEBI:49883"/>
    </cofactor>
    <text evidence="13">Binds 1 [4Fe-4S] cluster per subunit. The cluster is chelated by three Cys residues, the fourth Fe has a free coordination site that may bind a sulfur atom transferred from the persulfide of IscS.</text>
</comment>
<feature type="short sequence motif" description="PP-loop motif" evidence="13">
    <location>
        <begin position="37"/>
        <end position="42"/>
    </location>
</feature>
<dbReference type="PANTHER" id="PTHR43686">
    <property type="entry name" value="SULFURTRANSFERASE-RELATED"/>
    <property type="match status" value="1"/>
</dbReference>
<dbReference type="PANTHER" id="PTHR43686:SF1">
    <property type="entry name" value="AMINOTRAN_5 DOMAIN-CONTAINING PROTEIN"/>
    <property type="match status" value="1"/>
</dbReference>
<evidence type="ECO:0000256" key="10">
    <source>
        <dbReference type="ARBA" id="ARBA00022884"/>
    </source>
</evidence>
<keyword evidence="9 13" id="KW-0460">Magnesium</keyword>
<dbReference type="Gene3D" id="3.40.50.620">
    <property type="entry name" value="HUPs"/>
    <property type="match status" value="1"/>
</dbReference>
<dbReference type="GO" id="GO:0000287">
    <property type="term" value="F:magnesium ion binding"/>
    <property type="evidence" value="ECO:0007669"/>
    <property type="project" value="UniProtKB-UniRule"/>
</dbReference>
<dbReference type="GO" id="GO:0016783">
    <property type="term" value="F:sulfurtransferase activity"/>
    <property type="evidence" value="ECO:0007669"/>
    <property type="project" value="UniProtKB-UniRule"/>
</dbReference>
<evidence type="ECO:0000256" key="8">
    <source>
        <dbReference type="ARBA" id="ARBA00022840"/>
    </source>
</evidence>
<keyword evidence="1 13" id="KW-0004">4Fe-4S</keyword>
<dbReference type="InterPro" id="IPR035107">
    <property type="entry name" value="tRNA_thiolation_TtcA_Ctu1"/>
</dbReference>
<dbReference type="InterPro" id="IPR014729">
    <property type="entry name" value="Rossmann-like_a/b/a_fold"/>
</dbReference>
<keyword evidence="5 13" id="KW-0819">tRNA processing</keyword>
<dbReference type="CDD" id="cd24138">
    <property type="entry name" value="TtcA-like"/>
    <property type="match status" value="1"/>
</dbReference>
<dbReference type="GO" id="GO:0005737">
    <property type="term" value="C:cytoplasm"/>
    <property type="evidence" value="ECO:0007669"/>
    <property type="project" value="UniProtKB-SubCell"/>
</dbReference>
<dbReference type="SUPFAM" id="SSF52402">
    <property type="entry name" value="Adenine nucleotide alpha hydrolases-like"/>
    <property type="match status" value="1"/>
</dbReference>
<evidence type="ECO:0000256" key="3">
    <source>
        <dbReference type="ARBA" id="ARBA00022555"/>
    </source>
</evidence>
<protein>
    <recommendedName>
        <fullName evidence="13">tRNA-cytidine(32) 2-sulfurtransferase</fullName>
        <ecNumber evidence="13">2.8.1.-</ecNumber>
    </recommendedName>
    <alternativeName>
        <fullName evidence="13">Two-thiocytidine biosynthesis protein A</fullName>
    </alternativeName>
    <alternativeName>
        <fullName evidence="13">tRNA 2-thiocytidine biosynthesis protein TtcA</fullName>
    </alternativeName>
</protein>
<organism evidence="15 16">
    <name type="scientific">Suttonella ornithocola</name>
    <dbReference type="NCBI Taxonomy" id="279832"/>
    <lineage>
        <taxon>Bacteria</taxon>
        <taxon>Pseudomonadati</taxon>
        <taxon>Pseudomonadota</taxon>
        <taxon>Gammaproteobacteria</taxon>
        <taxon>Cardiobacteriales</taxon>
        <taxon>Cardiobacteriaceae</taxon>
        <taxon>Suttonella</taxon>
    </lineage>
</organism>
<sequence length="295" mass="33769">MSVSQKKLQKRLRRLTGKAIEDYQMIQDGDHIMVCLSGGKDSYTLLDMLLSLQRSAPVEFKLTAVNLDQKQPGFPEEVLPNYLDSIGVDYHIIESDTYSIVTDKIPEGKTMCSLCSRLRRGHLYSFAEAHGMNKIALGHHRFDIMETFFLNLFHGGQLKAMPPKLLSDDGKHIVIRPLAYCDERDIEKYARLREFPIIPCNLCGSQENLQRKAVKEMLLNWDKLQPQRVENIFAALTRVKPSHLLDTTIFDFVALDGAEKMRGWLVGEEKDEFSIENTSSFSINPEIFYPKNNVI</sequence>
<accession>A0A380N1A7</accession>
<evidence type="ECO:0000256" key="2">
    <source>
        <dbReference type="ARBA" id="ARBA00022490"/>
    </source>
</evidence>
<feature type="domain" description="tRNA(Ile)-lysidine/2-thiocytidine synthase N-terminal" evidence="14">
    <location>
        <begin position="32"/>
        <end position="193"/>
    </location>
</feature>
<dbReference type="HAMAP" id="MF_01850">
    <property type="entry name" value="TtcA"/>
    <property type="match status" value="1"/>
</dbReference>
<dbReference type="GO" id="GO:0051539">
    <property type="term" value="F:4 iron, 4 sulfur cluster binding"/>
    <property type="evidence" value="ECO:0007669"/>
    <property type="project" value="UniProtKB-UniRule"/>
</dbReference>
<keyword evidence="8 13" id="KW-0067">ATP-binding</keyword>
<keyword evidence="6 13" id="KW-0479">Metal-binding</keyword>
<evidence type="ECO:0000313" key="15">
    <source>
        <dbReference type="EMBL" id="SUO97547.1"/>
    </source>
</evidence>
<comment type="cofactor">
    <cofactor evidence="13">
        <name>Mg(2+)</name>
        <dbReference type="ChEBI" id="CHEBI:18420"/>
    </cofactor>
</comment>
<evidence type="ECO:0000256" key="11">
    <source>
        <dbReference type="ARBA" id="ARBA00023004"/>
    </source>
</evidence>
<evidence type="ECO:0000256" key="5">
    <source>
        <dbReference type="ARBA" id="ARBA00022694"/>
    </source>
</evidence>
<dbReference type="AlphaFoldDB" id="A0A380N1A7"/>
<dbReference type="EC" id="2.8.1.-" evidence="13"/>
<dbReference type="Proteomes" id="UP000254601">
    <property type="component" value="Unassembled WGS sequence"/>
</dbReference>
<dbReference type="GO" id="GO:0005524">
    <property type="term" value="F:ATP binding"/>
    <property type="evidence" value="ECO:0007669"/>
    <property type="project" value="UniProtKB-UniRule"/>
</dbReference>
<gene>
    <name evidence="13 15" type="primary">ttcA</name>
    <name evidence="15" type="ORF">NCTC13337_02488</name>
</gene>
<feature type="binding site" evidence="13">
    <location>
        <position position="203"/>
    </location>
    <ligand>
        <name>[4Fe-4S] cluster</name>
        <dbReference type="ChEBI" id="CHEBI:49883"/>
    </ligand>
</feature>
<keyword evidence="11 13" id="KW-0408">Iron</keyword>
<dbReference type="GO" id="GO:0034227">
    <property type="term" value="P:tRNA thio-modification"/>
    <property type="evidence" value="ECO:0007669"/>
    <property type="project" value="UniProtKB-UniRule"/>
</dbReference>
<keyword evidence="7 13" id="KW-0547">Nucleotide-binding</keyword>
<comment type="miscellaneous">
    <text evidence="13">The thiolation reaction likely consists of two steps: a first activation step by ATP to form an adenylated intermediate of the target base of tRNA, and a second nucleophilic substitution step of the sulfur (S) atom supplied by the hydrosulfide attached to the Fe-S cluster.</text>
</comment>
<dbReference type="NCBIfam" id="NF007972">
    <property type="entry name" value="PRK10696.1"/>
    <property type="match status" value="1"/>
</dbReference>
<dbReference type="RefSeq" id="WP_084601629.1">
    <property type="nucleotide sequence ID" value="NZ_LWHB01000051.1"/>
</dbReference>
<feature type="binding site" evidence="13">
    <location>
        <position position="112"/>
    </location>
    <ligand>
        <name>[4Fe-4S] cluster</name>
        <dbReference type="ChEBI" id="CHEBI:49883"/>
    </ligand>
</feature>
<evidence type="ECO:0000256" key="13">
    <source>
        <dbReference type="HAMAP-Rule" id="MF_01850"/>
    </source>
</evidence>
<keyword evidence="12 13" id="KW-0411">Iron-sulfur</keyword>
<comment type="catalytic activity">
    <reaction evidence="13">
        <text>cytidine(32) in tRNA + S-sulfanyl-L-cysteinyl-[cysteine desulfurase] + AH2 + ATP = 2-thiocytidine(32) in tRNA + L-cysteinyl-[cysteine desulfurase] + A + AMP + diphosphate + H(+)</text>
        <dbReference type="Rhea" id="RHEA:57048"/>
        <dbReference type="Rhea" id="RHEA-COMP:10288"/>
        <dbReference type="Rhea" id="RHEA-COMP:12157"/>
        <dbReference type="Rhea" id="RHEA-COMP:12158"/>
        <dbReference type="Rhea" id="RHEA-COMP:14821"/>
        <dbReference type="ChEBI" id="CHEBI:13193"/>
        <dbReference type="ChEBI" id="CHEBI:15378"/>
        <dbReference type="ChEBI" id="CHEBI:17499"/>
        <dbReference type="ChEBI" id="CHEBI:29950"/>
        <dbReference type="ChEBI" id="CHEBI:30616"/>
        <dbReference type="ChEBI" id="CHEBI:33019"/>
        <dbReference type="ChEBI" id="CHEBI:61963"/>
        <dbReference type="ChEBI" id="CHEBI:82748"/>
        <dbReference type="ChEBI" id="CHEBI:141453"/>
        <dbReference type="ChEBI" id="CHEBI:456215"/>
    </reaction>
</comment>
<dbReference type="OrthoDB" id="9801054at2"/>
<evidence type="ECO:0000313" key="16">
    <source>
        <dbReference type="Proteomes" id="UP000254601"/>
    </source>
</evidence>
<comment type="subunit">
    <text evidence="13">Homodimer.</text>
</comment>
<dbReference type="EMBL" id="UHIC01000001">
    <property type="protein sequence ID" value="SUO97547.1"/>
    <property type="molecule type" value="Genomic_DNA"/>
</dbReference>
<reference evidence="15 16" key="1">
    <citation type="submission" date="2018-06" db="EMBL/GenBank/DDBJ databases">
        <authorList>
            <consortium name="Pathogen Informatics"/>
            <person name="Doyle S."/>
        </authorList>
    </citation>
    <scope>NUCLEOTIDE SEQUENCE [LARGE SCALE GENOMIC DNA]</scope>
    <source>
        <strain evidence="15 16">NCTC13337</strain>
    </source>
</reference>
<dbReference type="Pfam" id="PF01171">
    <property type="entry name" value="ATP_bind_3"/>
    <property type="match status" value="1"/>
</dbReference>